<feature type="signal peptide" evidence="1">
    <location>
        <begin position="1"/>
        <end position="23"/>
    </location>
</feature>
<name>A0A1H7FUQ6_9BURK</name>
<dbReference type="OrthoDB" id="6687316at2"/>
<organism evidence="2 3">
    <name type="scientific">Paraburkholderia caballeronis</name>
    <dbReference type="NCBI Taxonomy" id="416943"/>
    <lineage>
        <taxon>Bacteria</taxon>
        <taxon>Pseudomonadati</taxon>
        <taxon>Pseudomonadota</taxon>
        <taxon>Betaproteobacteria</taxon>
        <taxon>Burkholderiales</taxon>
        <taxon>Burkholderiaceae</taxon>
        <taxon>Paraburkholderia</taxon>
    </lineage>
</organism>
<accession>A0A1H7FUQ6</accession>
<dbReference type="InterPro" id="IPR024572">
    <property type="entry name" value="RcnB"/>
</dbReference>
<dbReference type="STRING" id="416943.SAMN05445871_5762"/>
<protein>
    <submittedName>
        <fullName evidence="2">Nickel/cobalt transporter regulator</fullName>
    </submittedName>
</protein>
<reference evidence="3" key="1">
    <citation type="submission" date="2016-10" db="EMBL/GenBank/DDBJ databases">
        <authorList>
            <person name="Varghese N."/>
            <person name="Submissions S."/>
        </authorList>
    </citation>
    <scope>NUCLEOTIDE SEQUENCE [LARGE SCALE GENOMIC DNA]</scope>
    <source>
        <strain evidence="3">LMG 26416</strain>
    </source>
</reference>
<feature type="chain" id="PRO_5030028903" evidence="1">
    <location>
        <begin position="24"/>
        <end position="104"/>
    </location>
</feature>
<dbReference type="Pfam" id="PF11776">
    <property type="entry name" value="RcnB"/>
    <property type="match status" value="1"/>
</dbReference>
<dbReference type="Gene3D" id="3.10.450.160">
    <property type="entry name" value="inner membrane protein cigr"/>
    <property type="match status" value="1"/>
</dbReference>
<dbReference type="EMBL" id="FOAJ01000001">
    <property type="protein sequence ID" value="SEK29689.1"/>
    <property type="molecule type" value="Genomic_DNA"/>
</dbReference>
<sequence>MKNRTLARLLAIMLAGASFAAIAAGPPDAGPGRHQVRPSMPYHDWHKGQRVPTEYRHHNFMISDWRSHGLRAPPRGYQWLGVNGDYVLVANRNWTISDIVSGHP</sequence>
<evidence type="ECO:0000313" key="2">
    <source>
        <dbReference type="EMBL" id="SEK29689.1"/>
    </source>
</evidence>
<evidence type="ECO:0000256" key="1">
    <source>
        <dbReference type="SAM" id="SignalP"/>
    </source>
</evidence>
<evidence type="ECO:0000313" key="3">
    <source>
        <dbReference type="Proteomes" id="UP000199120"/>
    </source>
</evidence>
<dbReference type="Proteomes" id="UP000199120">
    <property type="component" value="Unassembled WGS sequence"/>
</dbReference>
<dbReference type="RefSeq" id="WP_090552117.1">
    <property type="nucleotide sequence ID" value="NZ_FNSR01000003.1"/>
</dbReference>
<proteinExistence type="predicted"/>
<keyword evidence="1" id="KW-0732">Signal</keyword>
<dbReference type="AlphaFoldDB" id="A0A1H7FUQ6"/>
<keyword evidence="3" id="KW-1185">Reference proteome</keyword>
<gene>
    <name evidence="2" type="ORF">SAMN05192542_101482</name>
</gene>